<dbReference type="OrthoDB" id="1894652at2759"/>
<evidence type="ECO:0000256" key="1">
    <source>
        <dbReference type="SAM" id="SignalP"/>
    </source>
</evidence>
<name>A0A7H9HSV7_9SACH</name>
<organism evidence="2 3">
    <name type="scientific">Torulaspora globosa</name>
    <dbReference type="NCBI Taxonomy" id="48254"/>
    <lineage>
        <taxon>Eukaryota</taxon>
        <taxon>Fungi</taxon>
        <taxon>Dikarya</taxon>
        <taxon>Ascomycota</taxon>
        <taxon>Saccharomycotina</taxon>
        <taxon>Saccharomycetes</taxon>
        <taxon>Saccharomycetales</taxon>
        <taxon>Saccharomycetaceae</taxon>
        <taxon>Torulaspora</taxon>
    </lineage>
</organism>
<dbReference type="AlphaFoldDB" id="A0A7H9HSV7"/>
<dbReference type="Pfam" id="PF21203">
    <property type="entry name" value="ECM10"/>
    <property type="match status" value="1"/>
</dbReference>
<sequence length="194" mass="21730">MRFEHLILLVLAPLAIAREVSLTARQRTTGQQVSLGAFDFDEQANAVSTVDPAPESLPIEGAVCIDASFDQGTVEFPCFSFLELQDPLHYSLTLELHDTEISKLSLVYDPEVDGIIPTIRRPKAGPQAPAIKLKKITKTYRDKKAAKNAATAQYEDNEEVDTRSWMQKNWKMLVIGLVAYNLIAITSRQQQRQE</sequence>
<dbReference type="EMBL" id="CP059269">
    <property type="protein sequence ID" value="QLQ79777.1"/>
    <property type="molecule type" value="Genomic_DNA"/>
</dbReference>
<evidence type="ECO:0000313" key="3">
    <source>
        <dbReference type="Proteomes" id="UP000510647"/>
    </source>
</evidence>
<feature type="chain" id="PRO_5028800045" description="ER membrane protein complex subunit 10" evidence="1">
    <location>
        <begin position="18"/>
        <end position="194"/>
    </location>
</feature>
<evidence type="ECO:0000313" key="2">
    <source>
        <dbReference type="EMBL" id="QLQ79777.1"/>
    </source>
</evidence>
<evidence type="ECO:0008006" key="4">
    <source>
        <dbReference type="Google" id="ProtNLM"/>
    </source>
</evidence>
<keyword evidence="1" id="KW-0732">Signal</keyword>
<feature type="signal peptide" evidence="1">
    <location>
        <begin position="1"/>
        <end position="17"/>
    </location>
</feature>
<keyword evidence="3" id="KW-1185">Reference proteome</keyword>
<gene>
    <name evidence="2" type="ORF">HG537_0C04260</name>
</gene>
<proteinExistence type="predicted"/>
<protein>
    <recommendedName>
        <fullName evidence="4">ER membrane protein complex subunit 10</fullName>
    </recommendedName>
</protein>
<accession>A0A7H9HSV7</accession>
<dbReference type="Proteomes" id="UP000510647">
    <property type="component" value="Chromosome 3"/>
</dbReference>
<reference evidence="2 3" key="1">
    <citation type="submission" date="2020-06" db="EMBL/GenBank/DDBJ databases">
        <title>The yeast mating-type switching endonuclease HO is a domesticated member of an unorthodox homing genetic element family.</title>
        <authorList>
            <person name="Coughlan A.Y."/>
            <person name="Lombardi L."/>
            <person name="Braun-Galleani S."/>
            <person name="Martos A.R."/>
            <person name="Galeote V."/>
            <person name="Bigey F."/>
            <person name="Dequin S."/>
            <person name="Byrne K.P."/>
            <person name="Wolfe K.H."/>
        </authorList>
    </citation>
    <scope>NUCLEOTIDE SEQUENCE [LARGE SCALE GENOMIC DNA]</scope>
    <source>
        <strain evidence="2 3">CBS2947</strain>
    </source>
</reference>